<sequence length="334" mass="35726">MVSIADVAQAAGVSPTTVSHALSGKRKVSPHIVSRVREAMDRLGYQPSRTAQNLARGTTRILAVAVPDIGNSYFAELAKGVEATAIGRGYNVILCTTGFDLEKEMQYLEMIRSRAVDGIVYSAGSPPTNSELHRVLGDMPLVFVDEEIVGTDFPSVVSDNDKGARLVARHLLDLGHRKALLLVMPGNNATSIRRIEGFGDVWRQGGGEFAIVKSDLTEQGGRKAVLPHIEALRSGEVTAIFALNDFMAIGAINQLRKEGIDVPGQVSVVGFDDVSAGSYCYPPLTTVRQNVLGLGVAATTTLIDSLEGVKPLTGEQVVLPIELIIRESTGPRRI</sequence>
<organism evidence="1 2">
    <name type="scientific">Taklimakanibacter albus</name>
    <dbReference type="NCBI Taxonomy" id="2800327"/>
    <lineage>
        <taxon>Bacteria</taxon>
        <taxon>Pseudomonadati</taxon>
        <taxon>Pseudomonadota</taxon>
        <taxon>Alphaproteobacteria</taxon>
        <taxon>Hyphomicrobiales</taxon>
        <taxon>Aestuariivirgaceae</taxon>
        <taxon>Taklimakanibacter</taxon>
    </lineage>
</organism>
<proteinExistence type="predicted"/>
<dbReference type="EMBL" id="JAENHL010000007">
    <property type="protein sequence ID" value="MBK1867890.1"/>
    <property type="molecule type" value="Genomic_DNA"/>
</dbReference>
<evidence type="ECO:0000313" key="2">
    <source>
        <dbReference type="Proteomes" id="UP000616151"/>
    </source>
</evidence>
<comment type="caution">
    <text evidence="1">The sequence shown here is derived from an EMBL/GenBank/DDBJ whole genome shotgun (WGS) entry which is preliminary data.</text>
</comment>
<reference evidence="1" key="1">
    <citation type="submission" date="2021-01" db="EMBL/GenBank/DDBJ databases">
        <authorList>
            <person name="Sun Q."/>
        </authorList>
    </citation>
    <scope>NUCLEOTIDE SEQUENCE</scope>
    <source>
        <strain evidence="1">YIM B02566</strain>
    </source>
</reference>
<keyword evidence="2" id="KW-1185">Reference proteome</keyword>
<name>A0ACC5R5F4_9HYPH</name>
<keyword evidence="1" id="KW-0238">DNA-binding</keyword>
<gene>
    <name evidence="1" type="ORF">JHL16_16150</name>
</gene>
<protein>
    <submittedName>
        <fullName evidence="1">LacI family DNA-binding transcriptional regulator</fullName>
    </submittedName>
</protein>
<dbReference type="Proteomes" id="UP000616151">
    <property type="component" value="Unassembled WGS sequence"/>
</dbReference>
<evidence type="ECO:0000313" key="1">
    <source>
        <dbReference type="EMBL" id="MBK1867890.1"/>
    </source>
</evidence>
<accession>A0ACC5R5F4</accession>